<reference evidence="1" key="1">
    <citation type="submission" date="2019-07" db="EMBL/GenBank/DDBJ databases">
        <authorList>
            <person name="Palmer J.M."/>
        </authorList>
    </citation>
    <scope>NUCLEOTIDE SEQUENCE</scope>
    <source>
        <strain evidence="1">PC9</strain>
    </source>
</reference>
<gene>
    <name evidence="2" type="ORF">PC9H_008674</name>
    <name evidence="1" type="ORF">PC9H_010211</name>
</gene>
<comment type="caution">
    <text evidence="1">The sequence shown here is derived from an EMBL/GenBank/DDBJ whole genome shotgun (WGS) entry which is preliminary data.</text>
</comment>
<dbReference type="Proteomes" id="UP000623687">
    <property type="component" value="Unassembled WGS sequence"/>
</dbReference>
<sequence length="158" mass="17409">MAQGASAGQAQKSLVNGGDGEVLRLKEQVARLETIRDTVSPSVDVSVLHVSLEGADELETLGKGDVPDLSWTDEVACCIALWPYILLFVPQYRIPKQDATIEEAQALRDLLEENLYEDDLVPLLFQHPCPTCRARSASSRGLLREGFSGMVQWRSRAL</sequence>
<name>A0A8H7DPZ9_PLEOS</name>
<dbReference type="AlphaFoldDB" id="A0A8H7DPZ9"/>
<dbReference type="EMBL" id="JACETU010000007">
    <property type="protein sequence ID" value="KAF7424900.1"/>
    <property type="molecule type" value="Genomic_DNA"/>
</dbReference>
<protein>
    <submittedName>
        <fullName evidence="1">Uncharacterized protein</fullName>
    </submittedName>
</protein>
<dbReference type="EMBL" id="JACETU010000006">
    <property type="protein sequence ID" value="KAF7426306.1"/>
    <property type="molecule type" value="Genomic_DNA"/>
</dbReference>
<organism evidence="1 3">
    <name type="scientific">Pleurotus ostreatus</name>
    <name type="common">Oyster mushroom</name>
    <name type="synonym">White-rot fungus</name>
    <dbReference type="NCBI Taxonomy" id="5322"/>
    <lineage>
        <taxon>Eukaryota</taxon>
        <taxon>Fungi</taxon>
        <taxon>Dikarya</taxon>
        <taxon>Basidiomycota</taxon>
        <taxon>Agaricomycotina</taxon>
        <taxon>Agaricomycetes</taxon>
        <taxon>Agaricomycetidae</taxon>
        <taxon>Agaricales</taxon>
        <taxon>Pleurotineae</taxon>
        <taxon>Pleurotaceae</taxon>
        <taxon>Pleurotus</taxon>
    </lineage>
</organism>
<keyword evidence="3" id="KW-1185">Reference proteome</keyword>
<evidence type="ECO:0000313" key="2">
    <source>
        <dbReference type="EMBL" id="KAF7426306.1"/>
    </source>
</evidence>
<accession>A0A8H7DPZ9</accession>
<evidence type="ECO:0000313" key="3">
    <source>
        <dbReference type="Proteomes" id="UP000623687"/>
    </source>
</evidence>
<dbReference type="VEuPathDB" id="FungiDB:PC9H_010211"/>
<dbReference type="VEuPathDB" id="FungiDB:PC9H_008674"/>
<dbReference type="GeneID" id="59378492"/>
<dbReference type="RefSeq" id="XP_036629610.1">
    <property type="nucleotide sequence ID" value="XM_036778182.1"/>
</dbReference>
<evidence type="ECO:0000313" key="1">
    <source>
        <dbReference type="EMBL" id="KAF7424900.1"/>
    </source>
</evidence>
<proteinExistence type="predicted"/>